<evidence type="ECO:0000313" key="2">
    <source>
        <dbReference type="EMBL" id="OGG60584.1"/>
    </source>
</evidence>
<reference evidence="2 3" key="1">
    <citation type="journal article" date="2016" name="Nat. Commun.">
        <title>Thousands of microbial genomes shed light on interconnected biogeochemical processes in an aquifer system.</title>
        <authorList>
            <person name="Anantharaman K."/>
            <person name="Brown C.T."/>
            <person name="Hug L.A."/>
            <person name="Sharon I."/>
            <person name="Castelle C.J."/>
            <person name="Probst A.J."/>
            <person name="Thomas B.C."/>
            <person name="Singh A."/>
            <person name="Wilkins M.J."/>
            <person name="Karaoz U."/>
            <person name="Brodie E.L."/>
            <person name="Williams K.H."/>
            <person name="Hubbard S.S."/>
            <person name="Banfield J.F."/>
        </authorList>
    </citation>
    <scope>NUCLEOTIDE SEQUENCE [LARGE SCALE GENOMIC DNA]</scope>
</reference>
<protein>
    <submittedName>
        <fullName evidence="2">Uncharacterized protein</fullName>
    </submittedName>
</protein>
<organism evidence="2 3">
    <name type="scientific">Candidatus Kaiserbacteria bacterium RIFCSPHIGHO2_02_FULL_50_50</name>
    <dbReference type="NCBI Taxonomy" id="1798492"/>
    <lineage>
        <taxon>Bacteria</taxon>
        <taxon>Candidatus Kaiseribacteriota</taxon>
    </lineage>
</organism>
<evidence type="ECO:0000313" key="3">
    <source>
        <dbReference type="Proteomes" id="UP000178794"/>
    </source>
</evidence>
<comment type="caution">
    <text evidence="2">The sequence shown here is derived from an EMBL/GenBank/DDBJ whole genome shotgun (WGS) entry which is preliminary data.</text>
</comment>
<keyword evidence="1" id="KW-0472">Membrane</keyword>
<evidence type="ECO:0000256" key="1">
    <source>
        <dbReference type="SAM" id="Phobius"/>
    </source>
</evidence>
<keyword evidence="1" id="KW-1133">Transmembrane helix</keyword>
<dbReference type="EMBL" id="MFLF01000001">
    <property type="protein sequence ID" value="OGG60584.1"/>
    <property type="molecule type" value="Genomic_DNA"/>
</dbReference>
<proteinExistence type="predicted"/>
<sequence>MTREIIVVLLGIVVALTPFLGVPQTLRDSLLMLAGVLLALLGMSLRHSRYRRSIMHHRGELSGASFAESSRMPTPVAPATQVPLRSAPAIRAAKIRAAVSSPLV</sequence>
<dbReference type="STRING" id="1798492.A3C89_00045"/>
<accession>A0A1F6DGL6</accession>
<dbReference type="Proteomes" id="UP000178794">
    <property type="component" value="Unassembled WGS sequence"/>
</dbReference>
<keyword evidence="1" id="KW-0812">Transmembrane</keyword>
<name>A0A1F6DGL6_9BACT</name>
<feature type="transmembrane region" description="Helical" evidence="1">
    <location>
        <begin position="31"/>
        <end position="48"/>
    </location>
</feature>
<gene>
    <name evidence="2" type="ORF">A3C89_00045</name>
</gene>
<dbReference type="AlphaFoldDB" id="A0A1F6DGL6"/>